<dbReference type="SUPFAM" id="SSF48179">
    <property type="entry name" value="6-phosphogluconate dehydrogenase C-terminal domain-like"/>
    <property type="match status" value="1"/>
</dbReference>
<evidence type="ECO:0000256" key="3">
    <source>
        <dbReference type="SAM" id="SignalP"/>
    </source>
</evidence>
<evidence type="ECO:0000259" key="4">
    <source>
        <dbReference type="Pfam" id="PF03446"/>
    </source>
</evidence>
<dbReference type="Gene3D" id="1.10.1040.10">
    <property type="entry name" value="N-(1-d-carboxylethyl)-l-norvaline Dehydrogenase, domain 2"/>
    <property type="match status" value="1"/>
</dbReference>
<gene>
    <name evidence="6" type="ORF">GCM10009754_63380</name>
</gene>
<dbReference type="PANTHER" id="PTHR43580:SF2">
    <property type="entry name" value="CYTOKINE-LIKE NUCLEAR FACTOR N-PAC"/>
    <property type="match status" value="1"/>
</dbReference>
<dbReference type="Pfam" id="PF21761">
    <property type="entry name" value="RedAm-like_C"/>
    <property type="match status" value="1"/>
</dbReference>
<dbReference type="Gene3D" id="3.40.50.720">
    <property type="entry name" value="NAD(P)-binding Rossmann-like Domain"/>
    <property type="match status" value="1"/>
</dbReference>
<protein>
    <submittedName>
        <fullName evidence="6">NAD(P)-binding domain-containing protein</fullName>
    </submittedName>
</protein>
<comment type="similarity">
    <text evidence="1">Belongs to the HIBADH-related family.</text>
</comment>
<dbReference type="SUPFAM" id="SSF51735">
    <property type="entry name" value="NAD(P)-binding Rossmann-fold domains"/>
    <property type="match status" value="1"/>
</dbReference>
<dbReference type="Proteomes" id="UP001501116">
    <property type="component" value="Unassembled WGS sequence"/>
</dbReference>
<keyword evidence="7" id="KW-1185">Reference proteome</keyword>
<dbReference type="InterPro" id="IPR048666">
    <property type="entry name" value="RedAm-like_C"/>
</dbReference>
<feature type="domain" description="NADPH-dependent reductive aminase-like C-terminal" evidence="5">
    <location>
        <begin position="162"/>
        <end position="288"/>
    </location>
</feature>
<dbReference type="InterPro" id="IPR036291">
    <property type="entry name" value="NAD(P)-bd_dom_sf"/>
</dbReference>
<evidence type="ECO:0000256" key="1">
    <source>
        <dbReference type="ARBA" id="ARBA00009080"/>
    </source>
</evidence>
<sequence>MPEVSKQAVTVLGLGAMGSALAGTLLAAGHPTTVWNRSPGKAHPLVERGAVRAGSAGEAIAASRLVLVCLLDYRSVHEVLDAGTMSGKVLVNLTNGTPAQARELAGWAAEHDADYLDGGIMAVPPMIGGPGAFLLYSGSRAAFDTYREPLDALGESRYLGADPGLAPLHDIALLTGMYGMFIGVLQAFALVRGEGGEVKAFAPMLGRWLTAMSGFTERSADQVDKGDYTIGVVSNLAMQAAGFGNLLAAAADQGVSAELMTPLRALMDRRVADGHGAEDITGVIELLKVSGKERAK</sequence>
<dbReference type="InterPro" id="IPR006115">
    <property type="entry name" value="6PGDH_NADP-bd"/>
</dbReference>
<reference evidence="7" key="1">
    <citation type="journal article" date="2019" name="Int. J. Syst. Evol. Microbiol.">
        <title>The Global Catalogue of Microorganisms (GCM) 10K type strain sequencing project: providing services to taxonomists for standard genome sequencing and annotation.</title>
        <authorList>
            <consortium name="The Broad Institute Genomics Platform"/>
            <consortium name="The Broad Institute Genome Sequencing Center for Infectious Disease"/>
            <person name="Wu L."/>
            <person name="Ma J."/>
        </authorList>
    </citation>
    <scope>NUCLEOTIDE SEQUENCE [LARGE SCALE GENOMIC DNA]</scope>
    <source>
        <strain evidence="7">JCM 14545</strain>
    </source>
</reference>
<proteinExistence type="inferred from homology"/>
<dbReference type="InterPro" id="IPR008927">
    <property type="entry name" value="6-PGluconate_DH-like_C_sf"/>
</dbReference>
<name>A0ABP5DGA8_9PSEU</name>
<organism evidence="6 7">
    <name type="scientific">Amycolatopsis minnesotensis</name>
    <dbReference type="NCBI Taxonomy" id="337894"/>
    <lineage>
        <taxon>Bacteria</taxon>
        <taxon>Bacillati</taxon>
        <taxon>Actinomycetota</taxon>
        <taxon>Actinomycetes</taxon>
        <taxon>Pseudonocardiales</taxon>
        <taxon>Pseudonocardiaceae</taxon>
        <taxon>Amycolatopsis</taxon>
    </lineage>
</organism>
<feature type="chain" id="PRO_5046104457" evidence="3">
    <location>
        <begin position="23"/>
        <end position="296"/>
    </location>
</feature>
<evidence type="ECO:0000256" key="2">
    <source>
        <dbReference type="ARBA" id="ARBA00023002"/>
    </source>
</evidence>
<feature type="signal peptide" evidence="3">
    <location>
        <begin position="1"/>
        <end position="22"/>
    </location>
</feature>
<keyword evidence="3" id="KW-0732">Signal</keyword>
<dbReference type="InterPro" id="IPR015815">
    <property type="entry name" value="HIBADH-related"/>
</dbReference>
<dbReference type="Pfam" id="PF03446">
    <property type="entry name" value="NAD_binding_2"/>
    <property type="match status" value="1"/>
</dbReference>
<dbReference type="PANTHER" id="PTHR43580">
    <property type="entry name" value="OXIDOREDUCTASE GLYR1-RELATED"/>
    <property type="match status" value="1"/>
</dbReference>
<evidence type="ECO:0000313" key="6">
    <source>
        <dbReference type="EMBL" id="GAA1978602.1"/>
    </source>
</evidence>
<evidence type="ECO:0000313" key="7">
    <source>
        <dbReference type="Proteomes" id="UP001501116"/>
    </source>
</evidence>
<keyword evidence="2" id="KW-0560">Oxidoreductase</keyword>
<dbReference type="InterPro" id="IPR013328">
    <property type="entry name" value="6PGD_dom2"/>
</dbReference>
<feature type="domain" description="6-phosphogluconate dehydrogenase NADP-binding" evidence="4">
    <location>
        <begin position="9"/>
        <end position="156"/>
    </location>
</feature>
<comment type="caution">
    <text evidence="6">The sequence shown here is derived from an EMBL/GenBank/DDBJ whole genome shotgun (WGS) entry which is preliminary data.</text>
</comment>
<accession>A0ABP5DGA8</accession>
<dbReference type="InterPro" id="IPR051265">
    <property type="entry name" value="HIBADH-related_NP60_sf"/>
</dbReference>
<dbReference type="EMBL" id="BAAANN010000030">
    <property type="protein sequence ID" value="GAA1978602.1"/>
    <property type="molecule type" value="Genomic_DNA"/>
</dbReference>
<dbReference type="PIRSF" id="PIRSF000103">
    <property type="entry name" value="HIBADH"/>
    <property type="match status" value="1"/>
</dbReference>
<evidence type="ECO:0000259" key="5">
    <source>
        <dbReference type="Pfam" id="PF21761"/>
    </source>
</evidence>